<evidence type="ECO:0000313" key="4">
    <source>
        <dbReference type="EMBL" id="KND01571.1"/>
    </source>
</evidence>
<dbReference type="InterPro" id="IPR050168">
    <property type="entry name" value="AAA_ATPase_domain"/>
</dbReference>
<dbReference type="EMBL" id="KQ257454">
    <property type="protein sequence ID" value="KND01571.1"/>
    <property type="molecule type" value="Genomic_DNA"/>
</dbReference>
<dbReference type="RefSeq" id="XP_016609610.1">
    <property type="nucleotide sequence ID" value="XM_016751642.1"/>
</dbReference>
<dbReference type="InterPro" id="IPR003593">
    <property type="entry name" value="AAA+_ATPase"/>
</dbReference>
<dbReference type="Gene3D" id="3.40.50.300">
    <property type="entry name" value="P-loop containing nucleotide triphosphate hydrolases"/>
    <property type="match status" value="2"/>
</dbReference>
<dbReference type="OrthoDB" id="27435at2759"/>
<sequence>MELTVVDIADECLENVLWLPRSCTFNGVRVKSGHILCLRVKASEERQHVAAKVRLFSPGSDISRENLKHISLASSTAAACTVSHCDCVLSSSLSRALRTSKGEVLVVSHHLTSASVPRAKLVRLTMAWRTHSVGQYKRSVLDHRRLSGTEIGQALLGEYATVGQSLTLLKNGHQISVIVASIVPFGDGQLLESRVAKLNEETDYVFEESSFCVSRARARLKSCDIWAPAVCGQIAGVDATVNLLIERFHCFVNNICNPTNLHNLAPALTAGVLLSGRSGTGKTRLARAFAENSGVSWNIVNCADFLKFSEGDAELYLHSMINVPVEGPHIVVLDDLDAIASTGPKQAAQGMARRIYAVLTSLLDPSLSSAHLCTALNDTPKGGVFIIGVTNRLHNLDPGLLRSGRLDQVLEMDIVDARQRYSILRYLCKELPMDPNASDDMLRSVSEATHGFVGADLESLCHTAFMHWQRNTETQKHITLDHFLLALKTVKPANLLELTAQVPKRHFSDLFGLEDVIKHVQTSVLRPFKHLDRYAALGINPPRGVLLHGPAGVGKSVLSYALVQEAGFNCIYVDGPKIRSKVVGESEQNITKIFAQARSSAPSILLIDQIDMLVPRRGMDMSSENTGERIVTCFLTEMDGVLSKSAGADNRTVFIIAVTNRPDVIDAAILRPGRLDEHIYIPPPNAEARHKIFQGFLSRIPNNLETTDLCHLAQLSDGYTGADIENVCREAALSRLRIDLTSEMIGREDLLAAMESVRRNMASYPP</sequence>
<dbReference type="CDD" id="cd19481">
    <property type="entry name" value="RecA-like_protease"/>
    <property type="match status" value="1"/>
</dbReference>
<organism evidence="4 5">
    <name type="scientific">Spizellomyces punctatus (strain DAOM BR117)</name>
    <dbReference type="NCBI Taxonomy" id="645134"/>
    <lineage>
        <taxon>Eukaryota</taxon>
        <taxon>Fungi</taxon>
        <taxon>Fungi incertae sedis</taxon>
        <taxon>Chytridiomycota</taxon>
        <taxon>Chytridiomycota incertae sedis</taxon>
        <taxon>Chytridiomycetes</taxon>
        <taxon>Spizellomycetales</taxon>
        <taxon>Spizellomycetaceae</taxon>
        <taxon>Spizellomyces</taxon>
    </lineage>
</organism>
<proteinExistence type="predicted"/>
<dbReference type="SMART" id="SM00382">
    <property type="entry name" value="AAA"/>
    <property type="match status" value="2"/>
</dbReference>
<feature type="domain" description="AAA+ ATPase" evidence="3">
    <location>
        <begin position="268"/>
        <end position="416"/>
    </location>
</feature>
<dbReference type="eggNOG" id="KOG0730">
    <property type="taxonomic scope" value="Eukaryota"/>
</dbReference>
<dbReference type="InterPro" id="IPR003959">
    <property type="entry name" value="ATPase_AAA_core"/>
</dbReference>
<keyword evidence="5" id="KW-1185">Reference proteome</keyword>
<evidence type="ECO:0000259" key="3">
    <source>
        <dbReference type="SMART" id="SM00382"/>
    </source>
</evidence>
<dbReference type="Pfam" id="PF00004">
    <property type="entry name" value="AAA"/>
    <property type="match status" value="2"/>
</dbReference>
<dbReference type="AlphaFoldDB" id="A0A0L0HJF1"/>
<keyword evidence="1" id="KW-0547">Nucleotide-binding</keyword>
<dbReference type="InterPro" id="IPR027417">
    <property type="entry name" value="P-loop_NTPase"/>
</dbReference>
<dbReference type="GeneID" id="27686894"/>
<dbReference type="VEuPathDB" id="FungiDB:SPPG_03371"/>
<dbReference type="InterPro" id="IPR041569">
    <property type="entry name" value="AAA_lid_3"/>
</dbReference>
<evidence type="ECO:0000256" key="2">
    <source>
        <dbReference type="ARBA" id="ARBA00022840"/>
    </source>
</evidence>
<feature type="domain" description="AAA+ ATPase" evidence="3">
    <location>
        <begin position="541"/>
        <end position="685"/>
    </location>
</feature>
<dbReference type="PANTHER" id="PTHR23077">
    <property type="entry name" value="AAA-FAMILY ATPASE"/>
    <property type="match status" value="1"/>
</dbReference>
<dbReference type="GO" id="GO:0005524">
    <property type="term" value="F:ATP binding"/>
    <property type="evidence" value="ECO:0007669"/>
    <property type="project" value="UniProtKB-KW"/>
</dbReference>
<dbReference type="GO" id="GO:0005737">
    <property type="term" value="C:cytoplasm"/>
    <property type="evidence" value="ECO:0007669"/>
    <property type="project" value="TreeGrafter"/>
</dbReference>
<dbReference type="Pfam" id="PF17862">
    <property type="entry name" value="AAA_lid_3"/>
    <property type="match status" value="2"/>
</dbReference>
<dbReference type="Gene3D" id="1.10.8.60">
    <property type="match status" value="2"/>
</dbReference>
<evidence type="ECO:0000256" key="1">
    <source>
        <dbReference type="ARBA" id="ARBA00022741"/>
    </source>
</evidence>
<dbReference type="STRING" id="645134.A0A0L0HJF1"/>
<reference evidence="4 5" key="1">
    <citation type="submission" date="2009-08" db="EMBL/GenBank/DDBJ databases">
        <title>The Genome Sequence of Spizellomyces punctatus strain DAOM BR117.</title>
        <authorList>
            <consortium name="The Broad Institute Genome Sequencing Platform"/>
            <person name="Russ C."/>
            <person name="Cuomo C."/>
            <person name="Shea T."/>
            <person name="Young S.K."/>
            <person name="Zeng Q."/>
            <person name="Koehrsen M."/>
            <person name="Haas B."/>
            <person name="Borodovsky M."/>
            <person name="Guigo R."/>
            <person name="Alvarado L."/>
            <person name="Berlin A."/>
            <person name="Bochicchio J."/>
            <person name="Borenstein D."/>
            <person name="Chapman S."/>
            <person name="Chen Z."/>
            <person name="Engels R."/>
            <person name="Freedman E."/>
            <person name="Gellesch M."/>
            <person name="Goldberg J."/>
            <person name="Griggs A."/>
            <person name="Gujja S."/>
            <person name="Heiman D."/>
            <person name="Hepburn T."/>
            <person name="Howarth C."/>
            <person name="Jen D."/>
            <person name="Larson L."/>
            <person name="Lewis B."/>
            <person name="Mehta T."/>
            <person name="Park D."/>
            <person name="Pearson M."/>
            <person name="Roberts A."/>
            <person name="Saif S."/>
            <person name="Shenoy N."/>
            <person name="Sisk P."/>
            <person name="Stolte C."/>
            <person name="Sykes S."/>
            <person name="Thomson T."/>
            <person name="Walk T."/>
            <person name="White J."/>
            <person name="Yandava C."/>
            <person name="Burger G."/>
            <person name="Gray M.W."/>
            <person name="Holland P.W.H."/>
            <person name="King N."/>
            <person name="Lang F.B.F."/>
            <person name="Roger A.J."/>
            <person name="Ruiz-Trillo I."/>
            <person name="Lander E."/>
            <person name="Nusbaum C."/>
        </authorList>
    </citation>
    <scope>NUCLEOTIDE SEQUENCE [LARGE SCALE GENOMIC DNA]</scope>
    <source>
        <strain evidence="4 5">DAOM BR117</strain>
    </source>
</reference>
<dbReference type="PANTHER" id="PTHR23077:SF27">
    <property type="entry name" value="ATPASE FAMILY GENE 2 PROTEIN HOMOLOG A"/>
    <property type="match status" value="1"/>
</dbReference>
<gene>
    <name evidence="4" type="ORF">SPPG_03371</name>
</gene>
<dbReference type="SUPFAM" id="SSF52540">
    <property type="entry name" value="P-loop containing nucleoside triphosphate hydrolases"/>
    <property type="match status" value="2"/>
</dbReference>
<dbReference type="OMA" id="NAYVIGM"/>
<dbReference type="FunFam" id="3.40.50.300:FF:001921">
    <property type="entry name" value="AAA ATPase domain-containing protein"/>
    <property type="match status" value="1"/>
</dbReference>
<evidence type="ECO:0000313" key="5">
    <source>
        <dbReference type="Proteomes" id="UP000053201"/>
    </source>
</evidence>
<dbReference type="GO" id="GO:0016887">
    <property type="term" value="F:ATP hydrolysis activity"/>
    <property type="evidence" value="ECO:0007669"/>
    <property type="project" value="InterPro"/>
</dbReference>
<accession>A0A0L0HJF1</accession>
<name>A0A0L0HJF1_SPIPD</name>
<dbReference type="Proteomes" id="UP000053201">
    <property type="component" value="Unassembled WGS sequence"/>
</dbReference>
<keyword evidence="2" id="KW-0067">ATP-binding</keyword>
<protein>
    <recommendedName>
        <fullName evidence="3">AAA+ ATPase domain-containing protein</fullName>
    </recommendedName>
</protein>
<dbReference type="InParanoid" id="A0A0L0HJF1"/>